<name>A0AAU8HRN9_9FIRM</name>
<proteinExistence type="predicted"/>
<organism evidence="1">
    <name type="scientific">Proteinivorax hydrogeniformans</name>
    <dbReference type="NCBI Taxonomy" id="1826727"/>
    <lineage>
        <taxon>Bacteria</taxon>
        <taxon>Bacillati</taxon>
        <taxon>Bacillota</taxon>
        <taxon>Clostridia</taxon>
        <taxon>Eubacteriales</taxon>
        <taxon>Proteinivoracaceae</taxon>
        <taxon>Proteinivorax</taxon>
    </lineage>
</organism>
<evidence type="ECO:0000313" key="1">
    <source>
        <dbReference type="EMBL" id="XCI28214.1"/>
    </source>
</evidence>
<reference evidence="1" key="2">
    <citation type="submission" date="2024-06" db="EMBL/GenBank/DDBJ databases">
        <authorList>
            <person name="Petrova K.O."/>
            <person name="Toshchakov S.V."/>
            <person name="Boltjanskaja Y.V."/>
            <person name="Kevbrin V.V."/>
        </authorList>
    </citation>
    <scope>NUCLEOTIDE SEQUENCE</scope>
    <source>
        <strain evidence="1">Z-710</strain>
    </source>
</reference>
<dbReference type="RefSeq" id="WP_353892790.1">
    <property type="nucleotide sequence ID" value="NZ_CP159485.1"/>
</dbReference>
<gene>
    <name evidence="1" type="ORF">PRVXH_002164</name>
</gene>
<protein>
    <submittedName>
        <fullName evidence="1">Uncharacterized protein</fullName>
    </submittedName>
</protein>
<dbReference type="AlphaFoldDB" id="A0AAU8HRN9"/>
<reference evidence="1" key="1">
    <citation type="journal article" date="2018" name="Antonie Van Leeuwenhoek">
        <title>Proteinivorax hydrogeniformans sp. nov., an anaerobic, haloalkaliphilic bacterium fermenting proteinaceous compounds with high hydrogen production.</title>
        <authorList>
            <person name="Boltyanskaya Y."/>
            <person name="Detkova E."/>
            <person name="Pimenov N."/>
            <person name="Kevbrin V."/>
        </authorList>
    </citation>
    <scope>NUCLEOTIDE SEQUENCE</scope>
    <source>
        <strain evidence="1">Z-710</strain>
    </source>
</reference>
<dbReference type="EMBL" id="CP159485">
    <property type="protein sequence ID" value="XCI28214.1"/>
    <property type="molecule type" value="Genomic_DNA"/>
</dbReference>
<accession>A0AAU8HRN9</accession>
<sequence>MCNKESKKFTNIDLERLNIVEKDGTVKMSLFNSKNMPSAIFEGEDILPGHRQDDNNAGIMFYNGNGTECGGLIFGSKVK</sequence>